<dbReference type="InterPro" id="IPR036097">
    <property type="entry name" value="HisK_dim/P_sf"/>
</dbReference>
<dbReference type="CDD" id="cd16922">
    <property type="entry name" value="HATPase_EvgS-ArcB-TorS-like"/>
    <property type="match status" value="1"/>
</dbReference>
<dbReference type="InterPro" id="IPR036641">
    <property type="entry name" value="HPT_dom_sf"/>
</dbReference>
<dbReference type="SUPFAM" id="SSF55874">
    <property type="entry name" value="ATPase domain of HSP90 chaperone/DNA topoisomerase II/histidine kinase"/>
    <property type="match status" value="1"/>
</dbReference>
<dbReference type="Gene3D" id="1.10.287.130">
    <property type="match status" value="1"/>
</dbReference>
<comment type="subcellular location">
    <subcellularLocation>
        <location evidence="2">Cell inner membrane</location>
        <topology evidence="2">Multi-pass membrane protein</topology>
    </subcellularLocation>
</comment>
<keyword evidence="5" id="KW-0997">Cell inner membrane</keyword>
<feature type="domain" description="HPt" evidence="18">
    <location>
        <begin position="822"/>
        <end position="919"/>
    </location>
</feature>
<keyword evidence="11" id="KW-0902">Two-component regulatory system</keyword>
<dbReference type="SMART" id="SM00387">
    <property type="entry name" value="HATPase_c"/>
    <property type="match status" value="1"/>
</dbReference>
<dbReference type="RefSeq" id="WP_405338043.1">
    <property type="nucleotide sequence ID" value="NZ_JBANFI010000003.1"/>
</dbReference>
<dbReference type="InterPro" id="IPR004358">
    <property type="entry name" value="Sig_transdc_His_kin-like_C"/>
</dbReference>
<evidence type="ECO:0000256" key="9">
    <source>
        <dbReference type="ARBA" id="ARBA00022840"/>
    </source>
</evidence>
<dbReference type="CDD" id="cd17546">
    <property type="entry name" value="REC_hyHK_CKI1_RcsC-like"/>
    <property type="match status" value="1"/>
</dbReference>
<dbReference type="Gene3D" id="3.30.565.10">
    <property type="entry name" value="Histidine kinase-like ATPase, C-terminal domain"/>
    <property type="match status" value="1"/>
</dbReference>
<evidence type="ECO:0000313" key="20">
    <source>
        <dbReference type="Proteomes" id="UP001621714"/>
    </source>
</evidence>
<accession>A0ABW8PWP9</accession>
<feature type="transmembrane region" description="Helical" evidence="15">
    <location>
        <begin position="6"/>
        <end position="27"/>
    </location>
</feature>
<evidence type="ECO:0000256" key="15">
    <source>
        <dbReference type="SAM" id="Phobius"/>
    </source>
</evidence>
<dbReference type="CDD" id="cd00088">
    <property type="entry name" value="HPT"/>
    <property type="match status" value="1"/>
</dbReference>
<evidence type="ECO:0000256" key="3">
    <source>
        <dbReference type="ARBA" id="ARBA00012438"/>
    </source>
</evidence>
<dbReference type="Gene3D" id="3.40.50.2300">
    <property type="match status" value="1"/>
</dbReference>
<evidence type="ECO:0000256" key="12">
    <source>
        <dbReference type="ARBA" id="ARBA00023136"/>
    </source>
</evidence>
<keyword evidence="7 15" id="KW-0812">Transmembrane</keyword>
<dbReference type="InterPro" id="IPR003594">
    <property type="entry name" value="HATPase_dom"/>
</dbReference>
<evidence type="ECO:0000256" key="13">
    <source>
        <dbReference type="PROSITE-ProRule" id="PRU00110"/>
    </source>
</evidence>
<dbReference type="PROSITE" id="PS50894">
    <property type="entry name" value="HPT"/>
    <property type="match status" value="1"/>
</dbReference>
<dbReference type="InterPro" id="IPR005467">
    <property type="entry name" value="His_kinase_dom"/>
</dbReference>
<feature type="modified residue" description="Phosphohistidine" evidence="13">
    <location>
        <position position="861"/>
    </location>
</feature>
<evidence type="ECO:0000256" key="2">
    <source>
        <dbReference type="ARBA" id="ARBA00004429"/>
    </source>
</evidence>
<gene>
    <name evidence="19" type="ORF">V6U78_05045</name>
</gene>
<dbReference type="PANTHER" id="PTHR45339:SF1">
    <property type="entry name" value="HYBRID SIGNAL TRANSDUCTION HISTIDINE KINASE J"/>
    <property type="match status" value="1"/>
</dbReference>
<dbReference type="InterPro" id="IPR008207">
    <property type="entry name" value="Sig_transdc_His_kin_Hpt_dom"/>
</dbReference>
<evidence type="ECO:0000259" key="18">
    <source>
        <dbReference type="PROSITE" id="PS50894"/>
    </source>
</evidence>
<sequence>MSLKGWVFFLGFFPLWLLVLLLGGWMLSQHFQALERQLFEKGQLTLRNLSPALAMGLTQPDRQAWLRAVSEQLLETPDVRAFSIYDQRQQSLLHSGPSMRPLERDAHLRWTHQSSYAVEQDTLRFIEPLYDVGALRDVQRLRAADGPQLVGWAELEISRTPLRLYQYRMLLLSGALVLGFLFFSWMATHHFIRYLQRRLDNYSHALQQVAAGEPCTLEDLNEVQELRHLRARIWDVADAVTQREQFLNQSIEEIQEDALRSLETIEIKNIELDRARKDALQASRIKSEFLANMSHEIRTPLNGIIGFSNLLSRTELDYRQREYLTHILGASETMLGIINDILDFSKIEAGMMVLEEEPLALRQLLEDCLSLFAPQAHRGQLNLLGLVYDDVPLQVKADPLRLKQLLTNLVGNALKFTAEGEVVVRIMLDDLPEEGDEPEVQQIGRYCQLRFSVSDTGIGLSEVQRQKLFRAFSQADTTQTRQFGGTGLGLAICKQLVQQMGGRIDLDSTEGQGSTFWFSLPLQIVQPAQEPEVWLKGQAVLVIESHPLTNQSWCHQLRSWGAQVTSSLVLPDLQQLSPSLLLIGMNAQQMQDPLWRDWVKQAQQQGCPSVLVFNTSDAELLHFWRAYTSEAFLAKPLGVETLRRAVKEQLEQRAPLPAPTPTAAPLVLAEPVERQPRVLAVDDTPSNLLLLVTLLKQMGYQALEATHGDEALQLIQLHRVDLVLMDIHMPGMTGFEAAQRIRSLGHQYRSLPIIALTAHAAHEEKRLWLDAGINDVLLKPLQEKQLVDVMHRWLGERSQTRASRWDQPPVDKEMGVHLAAGRPELADELLELLVDSLGASRAQLKAAFAEQEPEKMQEAVHRLHGATRYCGVPDLAQITEALETQIKSGHLQLAQSNLEQLLHEMARLQSWFDEEYRRGWHFEVS</sequence>
<dbReference type="SUPFAM" id="SSF47226">
    <property type="entry name" value="Histidine-containing phosphotransfer domain, HPT domain"/>
    <property type="match status" value="1"/>
</dbReference>
<dbReference type="Pfam" id="PF00512">
    <property type="entry name" value="HisKA"/>
    <property type="match status" value="1"/>
</dbReference>
<evidence type="ECO:0000256" key="8">
    <source>
        <dbReference type="ARBA" id="ARBA00022741"/>
    </source>
</evidence>
<dbReference type="Gene3D" id="1.20.120.160">
    <property type="entry name" value="HPT domain"/>
    <property type="match status" value="1"/>
</dbReference>
<evidence type="ECO:0000256" key="4">
    <source>
        <dbReference type="ARBA" id="ARBA00022475"/>
    </source>
</evidence>
<organism evidence="19 20">
    <name type="scientific">Marinospirillum alkalitolerans</name>
    <dbReference type="NCBI Taxonomy" id="3123374"/>
    <lineage>
        <taxon>Bacteria</taxon>
        <taxon>Pseudomonadati</taxon>
        <taxon>Pseudomonadota</taxon>
        <taxon>Gammaproteobacteria</taxon>
        <taxon>Oceanospirillales</taxon>
        <taxon>Oceanospirillaceae</taxon>
        <taxon>Marinospirillum</taxon>
    </lineage>
</organism>
<dbReference type="SMART" id="SM00388">
    <property type="entry name" value="HisKA"/>
    <property type="match status" value="1"/>
</dbReference>
<proteinExistence type="predicted"/>
<keyword evidence="12 15" id="KW-0472">Membrane</keyword>
<dbReference type="SUPFAM" id="SSF52172">
    <property type="entry name" value="CheY-like"/>
    <property type="match status" value="2"/>
</dbReference>
<dbReference type="PRINTS" id="PR00344">
    <property type="entry name" value="BCTRLSENSOR"/>
</dbReference>
<feature type="domain" description="Histidine kinase" evidence="16">
    <location>
        <begin position="292"/>
        <end position="524"/>
    </location>
</feature>
<dbReference type="SUPFAM" id="SSF47384">
    <property type="entry name" value="Homodimeric domain of signal transducing histidine kinase"/>
    <property type="match status" value="1"/>
</dbReference>
<evidence type="ECO:0000256" key="10">
    <source>
        <dbReference type="ARBA" id="ARBA00022989"/>
    </source>
</evidence>
<dbReference type="PROSITE" id="PS50110">
    <property type="entry name" value="RESPONSE_REGULATORY"/>
    <property type="match status" value="1"/>
</dbReference>
<dbReference type="InterPro" id="IPR003661">
    <property type="entry name" value="HisK_dim/P_dom"/>
</dbReference>
<keyword evidence="8" id="KW-0547">Nucleotide-binding</keyword>
<dbReference type="InterPro" id="IPR019247">
    <property type="entry name" value="Histidine_kinase_BarA_N"/>
</dbReference>
<dbReference type="SMART" id="SM00448">
    <property type="entry name" value="REC"/>
    <property type="match status" value="1"/>
</dbReference>
<keyword evidence="20" id="KW-1185">Reference proteome</keyword>
<keyword evidence="6 14" id="KW-0597">Phosphoprotein</keyword>
<protein>
    <recommendedName>
        <fullName evidence="3">histidine kinase</fullName>
        <ecNumber evidence="3">2.7.13.3</ecNumber>
    </recommendedName>
</protein>
<dbReference type="Pfam" id="PF09984">
    <property type="entry name" value="sCache_4"/>
    <property type="match status" value="1"/>
</dbReference>
<evidence type="ECO:0000256" key="7">
    <source>
        <dbReference type="ARBA" id="ARBA00022692"/>
    </source>
</evidence>
<dbReference type="Pfam" id="PF01627">
    <property type="entry name" value="Hpt"/>
    <property type="match status" value="1"/>
</dbReference>
<dbReference type="EMBL" id="JBANFI010000003">
    <property type="protein sequence ID" value="MFK7160401.1"/>
    <property type="molecule type" value="Genomic_DNA"/>
</dbReference>
<reference evidence="19 20" key="1">
    <citation type="submission" date="2024-02" db="EMBL/GenBank/DDBJ databases">
        <title>Marinospirillum sp. MEB 164 isolated from Lonar lake sediment.</title>
        <authorList>
            <person name="Joshi A."/>
            <person name="Thite S."/>
        </authorList>
    </citation>
    <scope>NUCLEOTIDE SEQUENCE [LARGE SCALE GENOMIC DNA]</scope>
    <source>
        <strain evidence="19 20">MEB164</strain>
    </source>
</reference>
<evidence type="ECO:0000256" key="6">
    <source>
        <dbReference type="ARBA" id="ARBA00022553"/>
    </source>
</evidence>
<keyword evidence="10 15" id="KW-1133">Transmembrane helix</keyword>
<feature type="transmembrane region" description="Helical" evidence="15">
    <location>
        <begin position="169"/>
        <end position="187"/>
    </location>
</feature>
<evidence type="ECO:0000259" key="17">
    <source>
        <dbReference type="PROSITE" id="PS50110"/>
    </source>
</evidence>
<dbReference type="InterPro" id="IPR001789">
    <property type="entry name" value="Sig_transdc_resp-reg_receiver"/>
</dbReference>
<evidence type="ECO:0000256" key="14">
    <source>
        <dbReference type="PROSITE-ProRule" id="PRU00169"/>
    </source>
</evidence>
<dbReference type="Pfam" id="PF02518">
    <property type="entry name" value="HATPase_c"/>
    <property type="match status" value="1"/>
</dbReference>
<dbReference type="EC" id="2.7.13.3" evidence="3"/>
<name>A0ABW8PWP9_9GAMM</name>
<evidence type="ECO:0000259" key="16">
    <source>
        <dbReference type="PROSITE" id="PS50109"/>
    </source>
</evidence>
<keyword evidence="9" id="KW-0067">ATP-binding</keyword>
<evidence type="ECO:0000256" key="1">
    <source>
        <dbReference type="ARBA" id="ARBA00000085"/>
    </source>
</evidence>
<dbReference type="Proteomes" id="UP001621714">
    <property type="component" value="Unassembled WGS sequence"/>
</dbReference>
<feature type="modified residue" description="4-aspartylphosphate" evidence="14">
    <location>
        <position position="726"/>
    </location>
</feature>
<dbReference type="InterPro" id="IPR036890">
    <property type="entry name" value="HATPase_C_sf"/>
</dbReference>
<dbReference type="SMART" id="SM00073">
    <property type="entry name" value="HPT"/>
    <property type="match status" value="1"/>
</dbReference>
<dbReference type="Pfam" id="PF00072">
    <property type="entry name" value="Response_reg"/>
    <property type="match status" value="1"/>
</dbReference>
<evidence type="ECO:0000256" key="11">
    <source>
        <dbReference type="ARBA" id="ARBA00023012"/>
    </source>
</evidence>
<keyword evidence="4" id="KW-1003">Cell membrane</keyword>
<evidence type="ECO:0000256" key="5">
    <source>
        <dbReference type="ARBA" id="ARBA00022519"/>
    </source>
</evidence>
<evidence type="ECO:0000313" key="19">
    <source>
        <dbReference type="EMBL" id="MFK7160401.1"/>
    </source>
</evidence>
<comment type="catalytic activity">
    <reaction evidence="1">
        <text>ATP + protein L-histidine = ADP + protein N-phospho-L-histidine.</text>
        <dbReference type="EC" id="2.7.13.3"/>
    </reaction>
</comment>
<dbReference type="PROSITE" id="PS50109">
    <property type="entry name" value="HIS_KIN"/>
    <property type="match status" value="1"/>
</dbReference>
<dbReference type="PANTHER" id="PTHR45339">
    <property type="entry name" value="HYBRID SIGNAL TRANSDUCTION HISTIDINE KINASE J"/>
    <property type="match status" value="1"/>
</dbReference>
<comment type="caution">
    <text evidence="19">The sequence shown here is derived from an EMBL/GenBank/DDBJ whole genome shotgun (WGS) entry which is preliminary data.</text>
</comment>
<dbReference type="CDD" id="cd00082">
    <property type="entry name" value="HisKA"/>
    <property type="match status" value="1"/>
</dbReference>
<feature type="domain" description="Response regulatory" evidence="17">
    <location>
        <begin position="677"/>
        <end position="794"/>
    </location>
</feature>
<dbReference type="InterPro" id="IPR011006">
    <property type="entry name" value="CheY-like_superfamily"/>
</dbReference>